<keyword evidence="2" id="KW-1185">Reference proteome</keyword>
<gene>
    <name evidence="1" type="ORF">KAK11_04780</name>
</gene>
<dbReference type="EMBL" id="JAGQDG010000002">
    <property type="protein sequence ID" value="MBQ0934638.1"/>
    <property type="molecule type" value="Genomic_DNA"/>
</dbReference>
<proteinExistence type="predicted"/>
<sequence length="200" mass="21707">MDISLKTNAGLFAMEFRAAAQEMRATATMRALNKVAAQGKVAGSRAIRDVGGYKIKIGRIKAAIKIERATPGNLKASLIAKGRPIPLVEFAARQTSKGVTVSVKEGRKLVPGAFIATMPGGHTGVFVHDERKAQKHRKVNNTRGGWHQLPIRELYGPSVVDGMSNQAVQAALTQVLQDKFPAILEHEHSWLAKRVKGRGR</sequence>
<comment type="caution">
    <text evidence="1">The sequence shown here is derived from an EMBL/GenBank/DDBJ whole genome shotgun (WGS) entry which is preliminary data.</text>
</comment>
<name>A0ABS5DU17_9BURK</name>
<protein>
    <submittedName>
        <fullName evidence="1">Phage tail protein</fullName>
    </submittedName>
</protein>
<dbReference type="Proteomes" id="UP000672097">
    <property type="component" value="Unassembled WGS sequence"/>
</dbReference>
<accession>A0ABS5DU17</accession>
<evidence type="ECO:0000313" key="1">
    <source>
        <dbReference type="EMBL" id="MBQ0934638.1"/>
    </source>
</evidence>
<dbReference type="RefSeq" id="WP_210806800.1">
    <property type="nucleotide sequence ID" value="NZ_JAGQDG010000002.1"/>
</dbReference>
<reference evidence="1 2" key="1">
    <citation type="submission" date="2021-04" db="EMBL/GenBank/DDBJ databases">
        <title>The genome sequence of type strain Ideonella paludis KCTC 32238.</title>
        <authorList>
            <person name="Liu Y."/>
        </authorList>
    </citation>
    <scope>NUCLEOTIDE SEQUENCE [LARGE SCALE GENOMIC DNA]</scope>
    <source>
        <strain evidence="1 2">KCTC 32238</strain>
    </source>
</reference>
<organism evidence="1 2">
    <name type="scientific">Ideonella paludis</name>
    <dbReference type="NCBI Taxonomy" id="1233411"/>
    <lineage>
        <taxon>Bacteria</taxon>
        <taxon>Pseudomonadati</taxon>
        <taxon>Pseudomonadota</taxon>
        <taxon>Betaproteobacteria</taxon>
        <taxon>Burkholderiales</taxon>
        <taxon>Sphaerotilaceae</taxon>
        <taxon>Ideonella</taxon>
    </lineage>
</organism>
<evidence type="ECO:0000313" key="2">
    <source>
        <dbReference type="Proteomes" id="UP000672097"/>
    </source>
</evidence>